<name>A0A918WG91_9BACT</name>
<proteinExistence type="predicted"/>
<dbReference type="EMBL" id="BMXI01000001">
    <property type="protein sequence ID" value="GHC41895.1"/>
    <property type="molecule type" value="Genomic_DNA"/>
</dbReference>
<keyword evidence="2" id="KW-1185">Reference proteome</keyword>
<reference evidence="1" key="1">
    <citation type="journal article" date="2014" name="Int. J. Syst. Evol. Microbiol.">
        <title>Complete genome sequence of Corynebacterium casei LMG S-19264T (=DSM 44701T), isolated from a smear-ripened cheese.</title>
        <authorList>
            <consortium name="US DOE Joint Genome Institute (JGI-PGF)"/>
            <person name="Walter F."/>
            <person name="Albersmeier A."/>
            <person name="Kalinowski J."/>
            <person name="Ruckert C."/>
        </authorList>
    </citation>
    <scope>NUCLEOTIDE SEQUENCE</scope>
    <source>
        <strain evidence="1">KCTC 12988</strain>
    </source>
</reference>
<sequence>MQHPDLAQILEKRLAIIADHESRDRDPEAHLQRLFAINDEITSWHESHKNEIDANLEHFLSGASFQKALDYLQSGMRRPCGS</sequence>
<evidence type="ECO:0000313" key="2">
    <source>
        <dbReference type="Proteomes" id="UP000644507"/>
    </source>
</evidence>
<gene>
    <name evidence="1" type="ORF">GCM10007100_03490</name>
</gene>
<dbReference type="RefSeq" id="WP_189566779.1">
    <property type="nucleotide sequence ID" value="NZ_BMXI01000001.1"/>
</dbReference>
<reference evidence="1" key="2">
    <citation type="submission" date="2020-09" db="EMBL/GenBank/DDBJ databases">
        <authorList>
            <person name="Sun Q."/>
            <person name="Kim S."/>
        </authorList>
    </citation>
    <scope>NUCLEOTIDE SEQUENCE</scope>
    <source>
        <strain evidence="1">KCTC 12988</strain>
    </source>
</reference>
<organism evidence="1 2">
    <name type="scientific">Roseibacillus persicicus</name>
    <dbReference type="NCBI Taxonomy" id="454148"/>
    <lineage>
        <taxon>Bacteria</taxon>
        <taxon>Pseudomonadati</taxon>
        <taxon>Verrucomicrobiota</taxon>
        <taxon>Verrucomicrobiia</taxon>
        <taxon>Verrucomicrobiales</taxon>
        <taxon>Verrucomicrobiaceae</taxon>
        <taxon>Roseibacillus</taxon>
    </lineage>
</organism>
<evidence type="ECO:0000313" key="1">
    <source>
        <dbReference type="EMBL" id="GHC41895.1"/>
    </source>
</evidence>
<dbReference type="AlphaFoldDB" id="A0A918WG91"/>
<accession>A0A918WG91</accession>
<comment type="caution">
    <text evidence="1">The sequence shown here is derived from an EMBL/GenBank/DDBJ whole genome shotgun (WGS) entry which is preliminary data.</text>
</comment>
<dbReference type="Proteomes" id="UP000644507">
    <property type="component" value="Unassembled WGS sequence"/>
</dbReference>
<protein>
    <submittedName>
        <fullName evidence="1">Uncharacterized protein</fullName>
    </submittedName>
</protein>